<dbReference type="Proteomes" id="UP001164539">
    <property type="component" value="Chromosome 5"/>
</dbReference>
<accession>A0ACC1Y3U2</accession>
<evidence type="ECO:0000313" key="1">
    <source>
        <dbReference type="EMBL" id="KAJ4718175.1"/>
    </source>
</evidence>
<keyword evidence="2" id="KW-1185">Reference proteome</keyword>
<organism evidence="1 2">
    <name type="scientific">Melia azedarach</name>
    <name type="common">Chinaberry tree</name>
    <dbReference type="NCBI Taxonomy" id="155640"/>
    <lineage>
        <taxon>Eukaryota</taxon>
        <taxon>Viridiplantae</taxon>
        <taxon>Streptophyta</taxon>
        <taxon>Embryophyta</taxon>
        <taxon>Tracheophyta</taxon>
        <taxon>Spermatophyta</taxon>
        <taxon>Magnoliopsida</taxon>
        <taxon>eudicotyledons</taxon>
        <taxon>Gunneridae</taxon>
        <taxon>Pentapetalae</taxon>
        <taxon>rosids</taxon>
        <taxon>malvids</taxon>
        <taxon>Sapindales</taxon>
        <taxon>Meliaceae</taxon>
        <taxon>Melia</taxon>
    </lineage>
</organism>
<evidence type="ECO:0000313" key="2">
    <source>
        <dbReference type="Proteomes" id="UP001164539"/>
    </source>
</evidence>
<name>A0ACC1Y3U2_MELAZ</name>
<sequence>MEKVNAVVQFLLMASLVLGLLVGQSIASCHSDCSAKCSSHPSENFKKCVDDCLKTCNPGNDAQYFCKLGCASSLCAKLSTKENHPAAEEELSAESLANGCTTALPDANKKKMKQQKNQVDATKKQQTKPDAAKMKAKPIVGNNGVTIREKETRKPKQNLNSRVPKNQDAVVEKETLSLKDYEKELSEKKKALNSKIKKPADHEEEKFTLDDEVFEWMKAVGEKKKNDDPVHFTKPKSSKEKAGEAKAHKLVDVSGFLKPLRSERSSAAANGGSKFTGRFSGKESAAAAEHGGRSNGDPTLNIEDHIQFPALK</sequence>
<reference evidence="1 2" key="1">
    <citation type="journal article" date="2023" name="Science">
        <title>Complex scaffold remodeling in plant triterpene biosynthesis.</title>
        <authorList>
            <person name="De La Pena R."/>
            <person name="Hodgson H."/>
            <person name="Liu J.C."/>
            <person name="Stephenson M.J."/>
            <person name="Martin A.C."/>
            <person name="Owen C."/>
            <person name="Harkess A."/>
            <person name="Leebens-Mack J."/>
            <person name="Jimenez L.E."/>
            <person name="Osbourn A."/>
            <person name="Sattely E.S."/>
        </authorList>
    </citation>
    <scope>NUCLEOTIDE SEQUENCE [LARGE SCALE GENOMIC DNA]</scope>
    <source>
        <strain evidence="2">cv. JPN11</strain>
        <tissue evidence="1">Leaf</tissue>
    </source>
</reference>
<proteinExistence type="predicted"/>
<gene>
    <name evidence="1" type="ORF">OWV82_009889</name>
</gene>
<protein>
    <submittedName>
        <fullName evidence="1">Thionin-like protein</fullName>
    </submittedName>
</protein>
<dbReference type="EMBL" id="CM051398">
    <property type="protein sequence ID" value="KAJ4718175.1"/>
    <property type="molecule type" value="Genomic_DNA"/>
</dbReference>
<comment type="caution">
    <text evidence="1">The sequence shown here is derived from an EMBL/GenBank/DDBJ whole genome shotgun (WGS) entry which is preliminary data.</text>
</comment>